<accession>A0A6V8M5Y0</accession>
<reference evidence="1 2" key="1">
    <citation type="submission" date="2020-04" db="EMBL/GenBank/DDBJ databases">
        <authorList>
            <consortium name="Desulfovibrio sp. FSS-1 genome sequencing consortium"/>
            <person name="Shimoshige H."/>
            <person name="Kobayashi H."/>
            <person name="Maekawa T."/>
        </authorList>
    </citation>
    <scope>NUCLEOTIDE SEQUENCE [LARGE SCALE GENOMIC DNA]</scope>
    <source>
        <strain evidence="1 2">SIID29052-01</strain>
    </source>
</reference>
<comment type="caution">
    <text evidence="1">The sequence shown here is derived from an EMBL/GenBank/DDBJ whole genome shotgun (WGS) entry which is preliminary data.</text>
</comment>
<keyword evidence="2" id="KW-1185">Reference proteome</keyword>
<proteinExistence type="predicted"/>
<dbReference type="AlphaFoldDB" id="A0A6V8M5Y0"/>
<evidence type="ECO:0000313" key="1">
    <source>
        <dbReference type="EMBL" id="GFK96005.1"/>
    </source>
</evidence>
<sequence length="134" mass="13236">MGTTPAFPGLPAATAARALVNADATAFVTLHTAIAAGSGGKGVLLGRLRAASDNASAITLQFARQVSGTDYVLGEVQAPAGAGTDGATAWVDVLASLNSGLPLTLSPGEALRVRAKVAVTSGKRIDITAEVAPL</sequence>
<dbReference type="EMBL" id="BLTE01000029">
    <property type="protein sequence ID" value="GFK96005.1"/>
    <property type="molecule type" value="Genomic_DNA"/>
</dbReference>
<reference evidence="1 2" key="2">
    <citation type="submission" date="2020-05" db="EMBL/GenBank/DDBJ databases">
        <title>Draft genome sequence of Desulfovibrio sp. strainFSS-1.</title>
        <authorList>
            <person name="Shimoshige H."/>
            <person name="Kobayashi H."/>
            <person name="Maekawa T."/>
        </authorList>
    </citation>
    <scope>NUCLEOTIDE SEQUENCE [LARGE SCALE GENOMIC DNA]</scope>
    <source>
        <strain evidence="1 2">SIID29052-01</strain>
    </source>
</reference>
<dbReference type="RefSeq" id="WP_173087142.1">
    <property type="nucleotide sequence ID" value="NZ_BLTE01000029.1"/>
</dbReference>
<name>A0A6V8M5Y0_9BACT</name>
<dbReference type="Proteomes" id="UP000494245">
    <property type="component" value="Unassembled WGS sequence"/>
</dbReference>
<evidence type="ECO:0000313" key="2">
    <source>
        <dbReference type="Proteomes" id="UP000494245"/>
    </source>
</evidence>
<gene>
    <name evidence="1" type="ORF">NNJEOMEG_03879</name>
</gene>
<protein>
    <submittedName>
        <fullName evidence="1">Uncharacterized protein</fullName>
    </submittedName>
</protein>
<organism evidence="1 2">
    <name type="scientific">Fundidesulfovibrio magnetotacticus</name>
    <dbReference type="NCBI Taxonomy" id="2730080"/>
    <lineage>
        <taxon>Bacteria</taxon>
        <taxon>Pseudomonadati</taxon>
        <taxon>Thermodesulfobacteriota</taxon>
        <taxon>Desulfovibrionia</taxon>
        <taxon>Desulfovibrionales</taxon>
        <taxon>Desulfovibrionaceae</taxon>
        <taxon>Fundidesulfovibrio</taxon>
    </lineage>
</organism>